<comment type="caution">
    <text evidence="3">The sequence shown here is derived from an EMBL/GenBank/DDBJ whole genome shotgun (WGS) entry which is preliminary data.</text>
</comment>
<organism evidence="3">
    <name type="scientific">Eiseniibacteriota bacterium</name>
    <dbReference type="NCBI Taxonomy" id="2212470"/>
    <lineage>
        <taxon>Bacteria</taxon>
        <taxon>Candidatus Eiseniibacteriota</taxon>
    </lineage>
</organism>
<feature type="transmembrane region" description="Helical" evidence="1">
    <location>
        <begin position="187"/>
        <end position="207"/>
    </location>
</feature>
<dbReference type="CDD" id="cd00060">
    <property type="entry name" value="FHA"/>
    <property type="match status" value="1"/>
</dbReference>
<gene>
    <name evidence="3" type="ORF">ENR23_08055</name>
</gene>
<name>A0A832IA96_UNCEI</name>
<accession>A0A832IA96</accession>
<dbReference type="AlphaFoldDB" id="A0A832IA96"/>
<dbReference type="Gene3D" id="2.60.200.20">
    <property type="match status" value="1"/>
</dbReference>
<dbReference type="PROSITE" id="PS50006">
    <property type="entry name" value="FHA_DOMAIN"/>
    <property type="match status" value="1"/>
</dbReference>
<dbReference type="InterPro" id="IPR008984">
    <property type="entry name" value="SMAD_FHA_dom_sf"/>
</dbReference>
<dbReference type="Pfam" id="PF00498">
    <property type="entry name" value="FHA"/>
    <property type="match status" value="1"/>
</dbReference>
<dbReference type="InterPro" id="IPR000253">
    <property type="entry name" value="FHA_dom"/>
</dbReference>
<sequence length="208" mass="22271">MASMPDPAHREEVRPSYAPTIRLALSLKGQAIQQYAFEKDEITVGRDPSSDVWVDNPGVSRLHLKIARAETGEFRVVDQGSANGTWLNDHPVQVATLRDGDAIHFAKYTLAVRMDELVGGRSTMRSPEQRSADGATVMLKPSEVRQLVADPKGARSPEAPGPRIVEFPAGRAPAVSTVPGAVGLPAWAVWAGAVVAAGAAVALWFVMR</sequence>
<dbReference type="EMBL" id="DSQF01000017">
    <property type="protein sequence ID" value="HGZ43362.1"/>
    <property type="molecule type" value="Genomic_DNA"/>
</dbReference>
<keyword evidence="1" id="KW-0812">Transmembrane</keyword>
<feature type="domain" description="FHA" evidence="2">
    <location>
        <begin position="42"/>
        <end position="92"/>
    </location>
</feature>
<dbReference type="InterPro" id="IPR050923">
    <property type="entry name" value="Cell_Proc_Reg/RNA_Proc"/>
</dbReference>
<protein>
    <submittedName>
        <fullName evidence="3">FHA domain-containing protein</fullName>
    </submittedName>
</protein>
<dbReference type="SMART" id="SM00240">
    <property type="entry name" value="FHA"/>
    <property type="match status" value="1"/>
</dbReference>
<proteinExistence type="predicted"/>
<dbReference type="SUPFAM" id="SSF49879">
    <property type="entry name" value="SMAD/FHA domain"/>
    <property type="match status" value="1"/>
</dbReference>
<dbReference type="PANTHER" id="PTHR23308">
    <property type="entry name" value="NUCLEAR INHIBITOR OF PROTEIN PHOSPHATASE-1"/>
    <property type="match status" value="1"/>
</dbReference>
<evidence type="ECO:0000259" key="2">
    <source>
        <dbReference type="PROSITE" id="PS50006"/>
    </source>
</evidence>
<reference evidence="3" key="1">
    <citation type="journal article" date="2020" name="mSystems">
        <title>Genome- and Community-Level Interaction Insights into Carbon Utilization and Element Cycling Functions of Hydrothermarchaeota in Hydrothermal Sediment.</title>
        <authorList>
            <person name="Zhou Z."/>
            <person name="Liu Y."/>
            <person name="Xu W."/>
            <person name="Pan J."/>
            <person name="Luo Z.H."/>
            <person name="Li M."/>
        </authorList>
    </citation>
    <scope>NUCLEOTIDE SEQUENCE [LARGE SCALE GENOMIC DNA]</scope>
    <source>
        <strain evidence="3">SpSt-381</strain>
    </source>
</reference>
<evidence type="ECO:0000256" key="1">
    <source>
        <dbReference type="SAM" id="Phobius"/>
    </source>
</evidence>
<keyword evidence="1" id="KW-0472">Membrane</keyword>
<evidence type="ECO:0000313" key="3">
    <source>
        <dbReference type="EMBL" id="HGZ43362.1"/>
    </source>
</evidence>
<keyword evidence="1" id="KW-1133">Transmembrane helix</keyword>